<dbReference type="AlphaFoldDB" id="W0RR07"/>
<geneLocation type="plasmid" evidence="2 3">
    <name>1</name>
</geneLocation>
<dbReference type="SUPFAM" id="SSF54427">
    <property type="entry name" value="NTF2-like"/>
    <property type="match status" value="1"/>
</dbReference>
<evidence type="ECO:0000313" key="2">
    <source>
        <dbReference type="EMBL" id="AHG92735.1"/>
    </source>
</evidence>
<keyword evidence="2" id="KW-0614">Plasmid</keyword>
<feature type="domain" description="SnoaL-like" evidence="1">
    <location>
        <begin position="3"/>
        <end position="67"/>
    </location>
</feature>
<dbReference type="Pfam" id="PF12680">
    <property type="entry name" value="SnoaL_2"/>
    <property type="match status" value="1"/>
</dbReference>
<organism evidence="2 3">
    <name type="scientific">Gemmatirosa kalamazoonensis</name>
    <dbReference type="NCBI Taxonomy" id="861299"/>
    <lineage>
        <taxon>Bacteria</taxon>
        <taxon>Pseudomonadati</taxon>
        <taxon>Gemmatimonadota</taxon>
        <taxon>Gemmatimonadia</taxon>
        <taxon>Gemmatimonadales</taxon>
        <taxon>Gemmatimonadaceae</taxon>
        <taxon>Gemmatirosa</taxon>
    </lineage>
</organism>
<evidence type="ECO:0000259" key="1">
    <source>
        <dbReference type="Pfam" id="PF12680"/>
    </source>
</evidence>
<dbReference type="InterPro" id="IPR032710">
    <property type="entry name" value="NTF2-like_dom_sf"/>
</dbReference>
<dbReference type="HOGENOM" id="CLU_2601040_0_0_0"/>
<sequence>MAGKAPFLQVTSRFYASIASVEVRDLLVDGDRACAFTRYTIAPPTGAPAFESDVAELFTVRDGRIVSFTICFDTAPYPK</sequence>
<reference evidence="2 3" key="1">
    <citation type="journal article" date="2014" name="Genome Announc.">
        <title>Genome Sequence and Methylome of Soil Bacterium Gemmatirosa kalamazoonensis KBS708T, a Member of the Rarely Cultivated Gemmatimonadetes Phylum.</title>
        <authorList>
            <person name="Debruyn J.M."/>
            <person name="Radosevich M."/>
            <person name="Wommack K.E."/>
            <person name="Polson S.W."/>
            <person name="Hauser L.J."/>
            <person name="Fawaz M.N."/>
            <person name="Korlach J."/>
            <person name="Tsai Y.C."/>
        </authorList>
    </citation>
    <scope>NUCLEOTIDE SEQUENCE [LARGE SCALE GENOMIC DNA]</scope>
    <source>
        <strain evidence="2 3">KBS708</strain>
        <plasmid evidence="3">Plasmid 1</plasmid>
    </source>
</reference>
<dbReference type="InParanoid" id="W0RR07"/>
<name>W0RR07_9BACT</name>
<dbReference type="OrthoDB" id="5733507at2"/>
<dbReference type="Proteomes" id="UP000019151">
    <property type="component" value="Plasmid 1"/>
</dbReference>
<gene>
    <name evidence="2" type="ORF">J421_5200</name>
</gene>
<proteinExistence type="predicted"/>
<evidence type="ECO:0000313" key="3">
    <source>
        <dbReference type="Proteomes" id="UP000019151"/>
    </source>
</evidence>
<dbReference type="Gene3D" id="3.10.450.50">
    <property type="match status" value="1"/>
</dbReference>
<dbReference type="InterPro" id="IPR037401">
    <property type="entry name" value="SnoaL-like"/>
</dbReference>
<dbReference type="KEGG" id="gba:J421_5200"/>
<keyword evidence="3" id="KW-1185">Reference proteome</keyword>
<dbReference type="EMBL" id="CP007129">
    <property type="protein sequence ID" value="AHG92735.1"/>
    <property type="molecule type" value="Genomic_DNA"/>
</dbReference>
<accession>W0RR07</accession>
<protein>
    <recommendedName>
        <fullName evidence="1">SnoaL-like domain-containing protein</fullName>
    </recommendedName>
</protein>